<evidence type="ECO:0000313" key="2">
    <source>
        <dbReference type="Proteomes" id="UP000051952"/>
    </source>
</evidence>
<reference evidence="2" key="1">
    <citation type="submission" date="2015-09" db="EMBL/GenBank/DDBJ databases">
        <authorList>
            <consortium name="Pathogen Informatics"/>
        </authorList>
    </citation>
    <scope>NUCLEOTIDE SEQUENCE [LARGE SCALE GENOMIC DNA]</scope>
    <source>
        <strain evidence="2">Lake Konstanz</strain>
    </source>
</reference>
<evidence type="ECO:0000313" key="1">
    <source>
        <dbReference type="EMBL" id="CUG85501.1"/>
    </source>
</evidence>
<protein>
    <submittedName>
        <fullName evidence="1">Uncharacterized protein</fullName>
    </submittedName>
</protein>
<sequence length="214" mass="23764">MALTQQQGHVLGKCFLIAAAAGVVGAHLSEHHTAVSLVLAAGSVAAGLWLHTKLYLSDPTAREEYKRRILLQHFSKSVKDFGLAAILQLVDIDCCRQQFLKEFGAKLRFERVFTVYGANSLTLLLNTNIVRKEDLSRALEKDLNVARRSPAPFTSLWCTLGEASLRYLHTHQCLPVGELRRLLDKEYHNPEARSGHVATAPDTSSCRMIQSVDD</sequence>
<gene>
    <name evidence="1" type="ORF">BSAL_90010</name>
</gene>
<dbReference type="VEuPathDB" id="TriTrypDB:BSAL_90010"/>
<organism evidence="1 2">
    <name type="scientific">Bodo saltans</name>
    <name type="common">Flagellated protozoan</name>
    <dbReference type="NCBI Taxonomy" id="75058"/>
    <lineage>
        <taxon>Eukaryota</taxon>
        <taxon>Discoba</taxon>
        <taxon>Euglenozoa</taxon>
        <taxon>Kinetoplastea</taxon>
        <taxon>Metakinetoplastina</taxon>
        <taxon>Eubodonida</taxon>
        <taxon>Bodonidae</taxon>
        <taxon>Bodo</taxon>
    </lineage>
</organism>
<dbReference type="AlphaFoldDB" id="A0A0S4J879"/>
<name>A0A0S4J879_BODSA</name>
<feature type="non-terminal residue" evidence="1">
    <location>
        <position position="214"/>
    </location>
</feature>
<accession>A0A0S4J879</accession>
<dbReference type="Proteomes" id="UP000051952">
    <property type="component" value="Unassembled WGS sequence"/>
</dbReference>
<proteinExistence type="predicted"/>
<keyword evidence="2" id="KW-1185">Reference proteome</keyword>
<dbReference type="EMBL" id="CYKH01001166">
    <property type="protein sequence ID" value="CUG85501.1"/>
    <property type="molecule type" value="Genomic_DNA"/>
</dbReference>